<accession>A0A8H6XI55</accession>
<dbReference type="Pfam" id="PF24883">
    <property type="entry name" value="NPHP3_N"/>
    <property type="match status" value="1"/>
</dbReference>
<evidence type="ECO:0000313" key="6">
    <source>
        <dbReference type="EMBL" id="KAF7341099.1"/>
    </source>
</evidence>
<sequence length="1059" mass="117267">MADIVGLVASVLQLVDTVAKARKYIKDFCDAPKDQMQLLLEIQNLEMLLKALDDRVRDNDPTRTSGMQAIEKPLIELNGTMERLTKKLNSKGISKLSTRFTWPLWGKEDVQEGLNGIERFKTLANAWLGLDIWDSTQGMVHSNIFRSVKDISFEQRIYHDQIETMSALEAAAEVQRADHDSSERNKIMEWYSPLNFFQRQADILSTRQPGTGEWFLENELIREWKSGTGKRVWCRGIPGAGKTVLASIMADDLRTNLDSSNPGVAVIYLNHKESDAQSPSSLLAAVWRQLVFRKSISSTMHQLYEMHREQQTRPSLDETFSVLCSTVSELSSVFIVVDALDEYPEEQRDTFLHCLLTLGPTVNLMLTSRPHINVEGVIPNDLGILEVRANEDDIRQYINAQIAKSSRLKAHTKNRPGLRGEIERIITSRCDGMFLLAKLHIESLATKQTVKAVRDALENMPADLNSMYDDVMERIDRQSEDDRNLARRALSWISNAEAVLRTSELTEALAIEPGKLNLDPDNVLDMDTILSVCAGLVVITEEDHLVRLIHYTAQNYLDRIRGRAFPHAQTEIATACITYLSFQSLAGVGDFDLESLLEENPFLEYARLFCLIHARGEPEHWIKDDILRFLSHAWRIMHSIHISLPRTRLGIAAHFGMLDTARHLIEEDGFDVGALRTATTNGDKDMVGLLKNSRGYHEWRVQLPPRIDGTDISKSGVQYITQLQAASLEGDEETVHFLLEGGADVNAEAQPYSTALQAASARGHYPVVCILLTNGANVNSRGGIYGTALRAASVGGHTDVVLLLLDHGAEVNAQVGKHGTALAAALSHGHGDVARLLIDHGANVNDAGTHGKGNIGACVPSLIEQSEDSLGRTCSKRALLIGISKAEGYPELRDAHEDVYKMRDLLLEMYHYTLSEITILVDDGIDGQVQPTRYNILAAITELVKDAKAGDQLCFHYAGHSTQIENRSGSEEDGMDECLITLDGLMIVDNELHDTLVRPLPAASVLVAVLDTCHSGSLLGIPFISGTFVAIVFIPRGSGRDGEVAKRFEPGLYATTPGS</sequence>
<keyword evidence="1" id="KW-0677">Repeat</keyword>
<dbReference type="Proteomes" id="UP000620124">
    <property type="component" value="Unassembled WGS sequence"/>
</dbReference>
<dbReference type="Gene3D" id="3.40.50.300">
    <property type="entry name" value="P-loop containing nucleotide triphosphate hydrolases"/>
    <property type="match status" value="1"/>
</dbReference>
<dbReference type="InterPro" id="IPR036770">
    <property type="entry name" value="Ankyrin_rpt-contain_sf"/>
</dbReference>
<comment type="caution">
    <text evidence="6">The sequence shown here is derived from an EMBL/GenBank/DDBJ whole genome shotgun (WGS) entry which is preliminary data.</text>
</comment>
<keyword evidence="7" id="KW-1185">Reference proteome</keyword>
<dbReference type="InterPro" id="IPR027417">
    <property type="entry name" value="P-loop_NTPase"/>
</dbReference>
<feature type="domain" description="Peptidase C14 caspase" evidence="3">
    <location>
        <begin position="876"/>
        <end position="1017"/>
    </location>
</feature>
<dbReference type="PROSITE" id="PS50297">
    <property type="entry name" value="ANK_REP_REGION"/>
    <property type="match status" value="4"/>
</dbReference>
<evidence type="ECO:0000256" key="2">
    <source>
        <dbReference type="PROSITE-ProRule" id="PRU00023"/>
    </source>
</evidence>
<dbReference type="GO" id="GO:0004197">
    <property type="term" value="F:cysteine-type endopeptidase activity"/>
    <property type="evidence" value="ECO:0007669"/>
    <property type="project" value="InterPro"/>
</dbReference>
<dbReference type="AlphaFoldDB" id="A0A8H6XI55"/>
<keyword evidence="2" id="KW-0040">ANK repeat</keyword>
<evidence type="ECO:0000313" key="7">
    <source>
        <dbReference type="Proteomes" id="UP000620124"/>
    </source>
</evidence>
<dbReference type="PROSITE" id="PS50088">
    <property type="entry name" value="ANK_REPEAT"/>
    <property type="match status" value="4"/>
</dbReference>
<dbReference type="InterPro" id="IPR056884">
    <property type="entry name" value="NPHP3-like_N"/>
</dbReference>
<dbReference type="GO" id="GO:0006508">
    <property type="term" value="P:proteolysis"/>
    <property type="evidence" value="ECO:0007669"/>
    <property type="project" value="InterPro"/>
</dbReference>
<reference evidence="6" key="1">
    <citation type="submission" date="2020-05" db="EMBL/GenBank/DDBJ databases">
        <title>Mycena genomes resolve the evolution of fungal bioluminescence.</title>
        <authorList>
            <person name="Tsai I.J."/>
        </authorList>
    </citation>
    <scope>NUCLEOTIDE SEQUENCE</scope>
    <source>
        <strain evidence="6">CCC161011</strain>
    </source>
</reference>
<protein>
    <submittedName>
        <fullName evidence="6">ANK-REP-REGION domain-containing protein</fullName>
    </submittedName>
</protein>
<name>A0A8H6XI55_9AGAR</name>
<dbReference type="SUPFAM" id="SSF48403">
    <property type="entry name" value="Ankyrin repeat"/>
    <property type="match status" value="1"/>
</dbReference>
<feature type="repeat" description="ANK" evidence="2">
    <location>
        <begin position="817"/>
        <end position="849"/>
    </location>
</feature>
<feature type="repeat" description="ANK" evidence="2">
    <location>
        <begin position="751"/>
        <end position="783"/>
    </location>
</feature>
<dbReference type="Gene3D" id="3.40.50.12660">
    <property type="match status" value="1"/>
</dbReference>
<gene>
    <name evidence="6" type="ORF">MVEN_01844100</name>
</gene>
<feature type="domain" description="Nephrocystin 3-like N-terminal" evidence="5">
    <location>
        <begin position="210"/>
        <end position="369"/>
    </location>
</feature>
<proteinExistence type="predicted"/>
<evidence type="ECO:0000259" key="5">
    <source>
        <dbReference type="Pfam" id="PF24883"/>
    </source>
</evidence>
<evidence type="ECO:0000256" key="1">
    <source>
        <dbReference type="ARBA" id="ARBA00022737"/>
    </source>
</evidence>
<feature type="repeat" description="ANK" evidence="2">
    <location>
        <begin position="718"/>
        <end position="750"/>
    </location>
</feature>
<dbReference type="InterPro" id="IPR002110">
    <property type="entry name" value="Ankyrin_rpt"/>
</dbReference>
<feature type="domain" description="GPI inositol-deacylase winged helix" evidence="4">
    <location>
        <begin position="481"/>
        <end position="557"/>
    </location>
</feature>
<dbReference type="Pfam" id="PF22939">
    <property type="entry name" value="WHD_GPIID"/>
    <property type="match status" value="1"/>
</dbReference>
<evidence type="ECO:0000259" key="4">
    <source>
        <dbReference type="Pfam" id="PF22939"/>
    </source>
</evidence>
<dbReference type="InterPro" id="IPR054471">
    <property type="entry name" value="GPIID_WHD"/>
</dbReference>
<dbReference type="Pfam" id="PF12796">
    <property type="entry name" value="Ank_2"/>
    <property type="match status" value="1"/>
</dbReference>
<dbReference type="PANTHER" id="PTHR10039:SF15">
    <property type="entry name" value="NACHT DOMAIN-CONTAINING PROTEIN"/>
    <property type="match status" value="1"/>
</dbReference>
<organism evidence="6 7">
    <name type="scientific">Mycena venus</name>
    <dbReference type="NCBI Taxonomy" id="2733690"/>
    <lineage>
        <taxon>Eukaryota</taxon>
        <taxon>Fungi</taxon>
        <taxon>Dikarya</taxon>
        <taxon>Basidiomycota</taxon>
        <taxon>Agaricomycotina</taxon>
        <taxon>Agaricomycetes</taxon>
        <taxon>Agaricomycetidae</taxon>
        <taxon>Agaricales</taxon>
        <taxon>Marasmiineae</taxon>
        <taxon>Mycenaceae</taxon>
        <taxon>Mycena</taxon>
    </lineage>
</organism>
<evidence type="ECO:0000259" key="3">
    <source>
        <dbReference type="Pfam" id="PF00656"/>
    </source>
</evidence>
<feature type="repeat" description="ANK" evidence="2">
    <location>
        <begin position="787"/>
        <end position="816"/>
    </location>
</feature>
<dbReference type="OrthoDB" id="7464126at2759"/>
<dbReference type="SUPFAM" id="SSF52540">
    <property type="entry name" value="P-loop containing nucleoside triphosphate hydrolases"/>
    <property type="match status" value="1"/>
</dbReference>
<dbReference type="EMBL" id="JACAZI010000018">
    <property type="protein sequence ID" value="KAF7341099.1"/>
    <property type="molecule type" value="Genomic_DNA"/>
</dbReference>
<dbReference type="Gene3D" id="1.25.40.20">
    <property type="entry name" value="Ankyrin repeat-containing domain"/>
    <property type="match status" value="1"/>
</dbReference>
<dbReference type="InterPro" id="IPR011600">
    <property type="entry name" value="Pept_C14_caspase"/>
</dbReference>
<dbReference type="Pfam" id="PF00656">
    <property type="entry name" value="Peptidase_C14"/>
    <property type="match status" value="1"/>
</dbReference>
<dbReference type="PANTHER" id="PTHR10039">
    <property type="entry name" value="AMELOGENIN"/>
    <property type="match status" value="1"/>
</dbReference>
<dbReference type="SMART" id="SM00248">
    <property type="entry name" value="ANK"/>
    <property type="match status" value="5"/>
</dbReference>